<dbReference type="AlphaFoldDB" id="A0A9Q0X1D5"/>
<reference evidence="3" key="2">
    <citation type="journal article" date="2023" name="Int. J. Mol. Sci.">
        <title>De Novo Assembly and Annotation of 11 Diverse Shrub Willow (Salix) Genomes Reveals Novel Gene Organization in Sex-Linked Regions.</title>
        <authorList>
            <person name="Hyden B."/>
            <person name="Feng K."/>
            <person name="Yates T.B."/>
            <person name="Jawdy S."/>
            <person name="Cereghino C."/>
            <person name="Smart L.B."/>
            <person name="Muchero W."/>
        </authorList>
    </citation>
    <scope>NUCLEOTIDE SEQUENCE</scope>
    <source>
        <tissue evidence="3">Shoot tip</tissue>
    </source>
</reference>
<accession>A0A9Q0X1D5</accession>
<keyword evidence="2" id="KW-0812">Transmembrane</keyword>
<keyword evidence="2" id="KW-0472">Membrane</keyword>
<evidence type="ECO:0000256" key="1">
    <source>
        <dbReference type="SAM" id="MobiDB-lite"/>
    </source>
</evidence>
<organism evidence="3 4">
    <name type="scientific">Salix koriyanagi</name>
    <dbReference type="NCBI Taxonomy" id="2511006"/>
    <lineage>
        <taxon>Eukaryota</taxon>
        <taxon>Viridiplantae</taxon>
        <taxon>Streptophyta</taxon>
        <taxon>Embryophyta</taxon>
        <taxon>Tracheophyta</taxon>
        <taxon>Spermatophyta</taxon>
        <taxon>Magnoliopsida</taxon>
        <taxon>eudicotyledons</taxon>
        <taxon>Gunneridae</taxon>
        <taxon>Pentapetalae</taxon>
        <taxon>rosids</taxon>
        <taxon>fabids</taxon>
        <taxon>Malpighiales</taxon>
        <taxon>Salicaceae</taxon>
        <taxon>Saliceae</taxon>
        <taxon>Salix</taxon>
    </lineage>
</organism>
<reference evidence="3" key="1">
    <citation type="submission" date="2022-11" db="EMBL/GenBank/DDBJ databases">
        <authorList>
            <person name="Hyden B.L."/>
            <person name="Feng K."/>
            <person name="Yates T."/>
            <person name="Jawdy S."/>
            <person name="Smart L.B."/>
            <person name="Muchero W."/>
        </authorList>
    </citation>
    <scope>NUCLEOTIDE SEQUENCE</scope>
    <source>
        <tissue evidence="3">Shoot tip</tissue>
    </source>
</reference>
<evidence type="ECO:0000313" key="3">
    <source>
        <dbReference type="EMBL" id="KAJ6777097.1"/>
    </source>
</evidence>
<keyword evidence="2" id="KW-1133">Transmembrane helix</keyword>
<feature type="compositionally biased region" description="Polar residues" evidence="1">
    <location>
        <begin position="8"/>
        <end position="31"/>
    </location>
</feature>
<feature type="compositionally biased region" description="Low complexity" evidence="1">
    <location>
        <begin position="39"/>
        <end position="49"/>
    </location>
</feature>
<sequence>MDPGSCDFSGTASVSKSDPSYGSCMYPSSLSTAGGTGTATGTTPAANPTFQTPPSSGGTAGLNPGTPPLLDNSEAALGFMVSVTLLPLCFLLVHSFTFQPM</sequence>
<gene>
    <name evidence="3" type="ORF">OIU74_001138</name>
</gene>
<feature type="transmembrane region" description="Helical" evidence="2">
    <location>
        <begin position="75"/>
        <end position="98"/>
    </location>
</feature>
<name>A0A9Q0X1D5_9ROSI</name>
<protein>
    <submittedName>
        <fullName evidence="3">X8 DOMAIN-CONTAINING PROTEIN-RELATED</fullName>
    </submittedName>
</protein>
<evidence type="ECO:0000313" key="4">
    <source>
        <dbReference type="Proteomes" id="UP001151752"/>
    </source>
</evidence>
<evidence type="ECO:0000256" key="2">
    <source>
        <dbReference type="SAM" id="Phobius"/>
    </source>
</evidence>
<comment type="caution">
    <text evidence="3">The sequence shown here is derived from an EMBL/GenBank/DDBJ whole genome shotgun (WGS) entry which is preliminary data.</text>
</comment>
<dbReference type="EMBL" id="JAPFFM010000001">
    <property type="protein sequence ID" value="KAJ6777097.1"/>
    <property type="molecule type" value="Genomic_DNA"/>
</dbReference>
<dbReference type="Proteomes" id="UP001151752">
    <property type="component" value="Chromosome 16"/>
</dbReference>
<feature type="region of interest" description="Disordered" evidence="1">
    <location>
        <begin position="1"/>
        <end position="67"/>
    </location>
</feature>
<keyword evidence="4" id="KW-1185">Reference proteome</keyword>
<proteinExistence type="predicted"/>